<keyword evidence="5 10" id="KW-0648">Protein biosynthesis</keyword>
<dbReference type="Proteomes" id="UP000695007">
    <property type="component" value="Unplaced"/>
</dbReference>
<keyword evidence="3 10" id="KW-0547">Nucleotide-binding</keyword>
<dbReference type="EC" id="6.1.1.10" evidence="1"/>
<dbReference type="Gene3D" id="1.10.730.10">
    <property type="entry name" value="Isoleucyl-tRNA Synthetase, Domain 1"/>
    <property type="match status" value="1"/>
</dbReference>
<dbReference type="RefSeq" id="XP_011504402.1">
    <property type="nucleotide sequence ID" value="XM_011506100.1"/>
</dbReference>
<evidence type="ECO:0000256" key="9">
    <source>
        <dbReference type="ARBA" id="ARBA00047364"/>
    </source>
</evidence>
<evidence type="ECO:0000256" key="10">
    <source>
        <dbReference type="RuleBase" id="RU363039"/>
    </source>
</evidence>
<dbReference type="PANTHER" id="PTHR43326:SF1">
    <property type="entry name" value="METHIONINE--TRNA LIGASE, MITOCHONDRIAL"/>
    <property type="match status" value="1"/>
</dbReference>
<comment type="catalytic activity">
    <reaction evidence="9">
        <text>tRNA(Met) + L-methionine + ATP = L-methionyl-tRNA(Met) + AMP + diphosphate</text>
        <dbReference type="Rhea" id="RHEA:13481"/>
        <dbReference type="Rhea" id="RHEA-COMP:9667"/>
        <dbReference type="Rhea" id="RHEA-COMP:9698"/>
        <dbReference type="ChEBI" id="CHEBI:30616"/>
        <dbReference type="ChEBI" id="CHEBI:33019"/>
        <dbReference type="ChEBI" id="CHEBI:57844"/>
        <dbReference type="ChEBI" id="CHEBI:78442"/>
        <dbReference type="ChEBI" id="CHEBI:78530"/>
        <dbReference type="ChEBI" id="CHEBI:456215"/>
        <dbReference type="EC" id="6.1.1.10"/>
    </reaction>
</comment>
<accession>A0AAJ7E1H7</accession>
<evidence type="ECO:0000259" key="11">
    <source>
        <dbReference type="Pfam" id="PF09334"/>
    </source>
</evidence>
<dbReference type="InterPro" id="IPR015413">
    <property type="entry name" value="Methionyl/Leucyl_tRNA_Synth"/>
</dbReference>
<evidence type="ECO:0000256" key="8">
    <source>
        <dbReference type="ARBA" id="ARBA00030331"/>
    </source>
</evidence>
<dbReference type="SUPFAM" id="SSF47323">
    <property type="entry name" value="Anticodon-binding domain of a subclass of class I aminoacyl-tRNA synthetases"/>
    <property type="match status" value="1"/>
</dbReference>
<organism evidence="12 13">
    <name type="scientific">Ceratosolen solmsi marchali</name>
    <dbReference type="NCBI Taxonomy" id="326594"/>
    <lineage>
        <taxon>Eukaryota</taxon>
        <taxon>Metazoa</taxon>
        <taxon>Ecdysozoa</taxon>
        <taxon>Arthropoda</taxon>
        <taxon>Hexapoda</taxon>
        <taxon>Insecta</taxon>
        <taxon>Pterygota</taxon>
        <taxon>Neoptera</taxon>
        <taxon>Endopterygota</taxon>
        <taxon>Hymenoptera</taxon>
        <taxon>Apocrita</taxon>
        <taxon>Proctotrupomorpha</taxon>
        <taxon>Chalcidoidea</taxon>
        <taxon>Agaonidae</taxon>
        <taxon>Agaoninae</taxon>
        <taxon>Ceratosolen</taxon>
    </lineage>
</organism>
<evidence type="ECO:0000256" key="7">
    <source>
        <dbReference type="ARBA" id="ARBA00026124"/>
    </source>
</evidence>
<feature type="domain" description="Methionyl/Leucyl tRNA synthetase" evidence="11">
    <location>
        <begin position="129"/>
        <end position="491"/>
    </location>
</feature>
<proteinExistence type="inferred from homology"/>
<reference evidence="13" key="1">
    <citation type="submission" date="2025-08" db="UniProtKB">
        <authorList>
            <consortium name="RefSeq"/>
        </authorList>
    </citation>
    <scope>IDENTIFICATION</scope>
</reference>
<dbReference type="Pfam" id="PF09334">
    <property type="entry name" value="tRNA-synt_1g"/>
    <property type="match status" value="1"/>
</dbReference>
<evidence type="ECO:0000256" key="4">
    <source>
        <dbReference type="ARBA" id="ARBA00022840"/>
    </source>
</evidence>
<dbReference type="GO" id="GO:0005524">
    <property type="term" value="F:ATP binding"/>
    <property type="evidence" value="ECO:0007669"/>
    <property type="project" value="UniProtKB-KW"/>
</dbReference>
<dbReference type="GO" id="GO:0006431">
    <property type="term" value="P:methionyl-tRNA aminoacylation"/>
    <property type="evidence" value="ECO:0007669"/>
    <property type="project" value="InterPro"/>
</dbReference>
<keyword evidence="4 10" id="KW-0067">ATP-binding</keyword>
<dbReference type="AlphaFoldDB" id="A0AAJ7E1H7"/>
<dbReference type="InterPro" id="IPR014758">
    <property type="entry name" value="Met-tRNA_synth"/>
</dbReference>
<evidence type="ECO:0000256" key="3">
    <source>
        <dbReference type="ARBA" id="ARBA00022741"/>
    </source>
</evidence>
<evidence type="ECO:0000256" key="5">
    <source>
        <dbReference type="ARBA" id="ARBA00022917"/>
    </source>
</evidence>
<keyword evidence="12" id="KW-1185">Reference proteome</keyword>
<name>A0AAJ7E1H7_9HYME</name>
<dbReference type="FunFam" id="2.170.220.10:FF:000001">
    <property type="entry name" value="methionine--tRNA ligase, mitochondrial"/>
    <property type="match status" value="1"/>
</dbReference>
<dbReference type="GO" id="GO:0005739">
    <property type="term" value="C:mitochondrion"/>
    <property type="evidence" value="ECO:0007669"/>
    <property type="project" value="UniProtKB-ARBA"/>
</dbReference>
<dbReference type="InterPro" id="IPR014729">
    <property type="entry name" value="Rossmann-like_a/b/a_fold"/>
</dbReference>
<sequence length="656" mass="76291">MAIFLRRSKFKLYLDPRKTNSAITFTLKRLIMSSCSRFEKIFDDLQTNPYFKKYANKISKLQQTNPVEFLQRIEEKERIIKKKKVISRCLKSTRNLQLSWNYSQLWKLKTIEKISAVKAYSQLASEYKYITTPIFYVNADPHIGHLYTAVLADSIARFNSMQNHIVALNTGTDEHGIKVQDAAKYCNLATNQYCNKMSKIFKKMCETFNINYTNFIRTTDPCHYDTVQYFWRLLEERNHIYKGKYSGWYCVSEEAFLSSEDLIEKVLPSGNVIKVSIESGHTVEWTEEENYKFQLSKFQNDLKYWLKDEKVVQPRTFHRILSQWIDDEIVLKDFSISRPINRVSWGIPTPNDKNQTIYVWLDALINYLTSLGYPNEKFKKFWPPTVQVIGKDILKFHGIYWPAFLIAAGLEPPRTLLCHSHWTIDHMKMSKSIGNVISPFVAAKDFTPEGLRYFLLRNSNLQKDCNYSAEVILNVLNSELADTFGNLISRCTGKMVNPMNQIPSIEIYVNNLTSEPAMKLRNNIESLGKIAQQYYESFHISYVIEAVMKTLRSANLMVEYHKPWLLRKKTDNLDIIELNSVIALALETTRISAIVLYPVVPDLSSNLLNFLNVPIHARNWCNTQPKYLNSLKSAKSKPLSSENMILFPKIKLSTKN</sequence>
<dbReference type="NCBIfam" id="TIGR00398">
    <property type="entry name" value="metG"/>
    <property type="match status" value="1"/>
</dbReference>
<dbReference type="CDD" id="cd00814">
    <property type="entry name" value="MetRS_core"/>
    <property type="match status" value="1"/>
</dbReference>
<dbReference type="InterPro" id="IPR009080">
    <property type="entry name" value="tRNAsynth_Ia_anticodon-bd"/>
</dbReference>
<dbReference type="PANTHER" id="PTHR43326">
    <property type="entry name" value="METHIONYL-TRNA SYNTHETASE"/>
    <property type="match status" value="1"/>
</dbReference>
<evidence type="ECO:0000256" key="2">
    <source>
        <dbReference type="ARBA" id="ARBA00022598"/>
    </source>
</evidence>
<dbReference type="Gene3D" id="2.170.220.10">
    <property type="match status" value="1"/>
</dbReference>
<keyword evidence="2 10" id="KW-0436">Ligase</keyword>
<evidence type="ECO:0000256" key="6">
    <source>
        <dbReference type="ARBA" id="ARBA00023146"/>
    </source>
</evidence>
<evidence type="ECO:0000313" key="12">
    <source>
        <dbReference type="Proteomes" id="UP000695007"/>
    </source>
</evidence>
<evidence type="ECO:0000313" key="13">
    <source>
        <dbReference type="RefSeq" id="XP_011504402.1"/>
    </source>
</evidence>
<dbReference type="KEGG" id="csol:105367401"/>
<keyword evidence="6 10" id="KW-0030">Aminoacyl-tRNA synthetase</keyword>
<dbReference type="Gene3D" id="3.40.50.620">
    <property type="entry name" value="HUPs"/>
    <property type="match status" value="1"/>
</dbReference>
<dbReference type="InterPro" id="IPR033911">
    <property type="entry name" value="MetRS_core"/>
</dbReference>
<comment type="similarity">
    <text evidence="10">Belongs to the class-I aminoacyl-tRNA synthetase family.</text>
</comment>
<evidence type="ECO:0000256" key="1">
    <source>
        <dbReference type="ARBA" id="ARBA00012838"/>
    </source>
</evidence>
<dbReference type="GO" id="GO:0004825">
    <property type="term" value="F:methionine-tRNA ligase activity"/>
    <property type="evidence" value="ECO:0007669"/>
    <property type="project" value="UniProtKB-EC"/>
</dbReference>
<dbReference type="InterPro" id="IPR023457">
    <property type="entry name" value="Met-tRNA_synth_2"/>
</dbReference>
<dbReference type="CTD" id="41733"/>
<dbReference type="PRINTS" id="PR01041">
    <property type="entry name" value="TRNASYNTHMET"/>
</dbReference>
<dbReference type="GeneID" id="105367401"/>
<dbReference type="SUPFAM" id="SSF52374">
    <property type="entry name" value="Nucleotidylyl transferase"/>
    <property type="match status" value="1"/>
</dbReference>
<gene>
    <name evidence="13" type="primary">LOC105367401</name>
</gene>
<protein>
    <recommendedName>
        <fullName evidence="7">Methionine--tRNA ligase, mitochondrial</fullName>
        <ecNumber evidence="1">6.1.1.10</ecNumber>
    </recommendedName>
    <alternativeName>
        <fullName evidence="8">Mitochondrial methionyl-tRNA synthetase</fullName>
    </alternativeName>
</protein>